<organism evidence="1">
    <name type="scientific">Rheinheimera sp. BAL341</name>
    <dbReference type="NCBI Taxonomy" id="1708203"/>
    <lineage>
        <taxon>Bacteria</taxon>
        <taxon>Pseudomonadati</taxon>
        <taxon>Pseudomonadota</taxon>
        <taxon>Gammaproteobacteria</taxon>
        <taxon>Chromatiales</taxon>
        <taxon>Chromatiaceae</taxon>
        <taxon>Rheinheimera</taxon>
    </lineage>
</organism>
<evidence type="ECO:0000313" key="1">
    <source>
        <dbReference type="EMBL" id="VHO06462.1"/>
    </source>
</evidence>
<name>A0A486XWV6_9GAMM</name>
<dbReference type="EMBL" id="CAAJGR010000034">
    <property type="protein sequence ID" value="VHO06462.1"/>
    <property type="molecule type" value="Genomic_DNA"/>
</dbReference>
<evidence type="ECO:0008006" key="2">
    <source>
        <dbReference type="Google" id="ProtNLM"/>
    </source>
</evidence>
<accession>A0A486XWV6</accession>
<gene>
    <name evidence="1" type="ORF">BAL341_3479</name>
</gene>
<reference evidence="1" key="1">
    <citation type="submission" date="2019-04" db="EMBL/GenBank/DDBJ databases">
        <authorList>
            <person name="Brambilla D."/>
        </authorList>
    </citation>
    <scope>NUCLEOTIDE SEQUENCE</scope>
    <source>
        <strain evidence="1">BAL1</strain>
    </source>
</reference>
<sequence>MPYHRAEHLNHQDVRIDELIIHSFEMGVYLAEADYDGRRAFLVDDENKPQRFHSVEQVKLALDRCSIYKAFLVHQSAYDEMCGGPDKVDNTLKVPLFVPGVA</sequence>
<protein>
    <recommendedName>
        <fullName evidence="2">Na(+)-translocating NADH-quinone reductase subunit B</fullName>
    </recommendedName>
</protein>
<dbReference type="Pfam" id="PF20090">
    <property type="entry name" value="DUF6482"/>
    <property type="match status" value="1"/>
</dbReference>
<dbReference type="InterPro" id="IPR045508">
    <property type="entry name" value="DUF6482"/>
</dbReference>
<proteinExistence type="predicted"/>
<dbReference type="AlphaFoldDB" id="A0A486XWV6"/>